<feature type="domain" description="Complex 1 LYR protein" evidence="12">
    <location>
        <begin position="14"/>
        <end position="72"/>
    </location>
</feature>
<dbReference type="SUPFAM" id="SSF46689">
    <property type="entry name" value="Homeodomain-like"/>
    <property type="match status" value="1"/>
</dbReference>
<protein>
    <recommendedName>
        <fullName evidence="12">Complex 1 LYR protein domain-containing protein</fullName>
    </recommendedName>
</protein>
<keyword evidence="5" id="KW-0143">Chaperone</keyword>
<dbReference type="GO" id="GO:0034553">
    <property type="term" value="P:mitochondrial respiratory chain complex II assembly"/>
    <property type="evidence" value="ECO:0007669"/>
    <property type="project" value="InterPro"/>
</dbReference>
<name>A0A9P8A1N6_MORAP</name>
<dbReference type="Gene3D" id="2.60.11.10">
    <property type="entry name" value="Cytochrome c oxidase, subunit Vb"/>
    <property type="match status" value="1"/>
</dbReference>
<dbReference type="HAMAP" id="MF_01876">
    <property type="entry name" value="PsiMP_glycosidase"/>
    <property type="match status" value="1"/>
</dbReference>
<dbReference type="InterPro" id="IPR002124">
    <property type="entry name" value="Cyt_c_oxidase_su5b"/>
</dbReference>
<evidence type="ECO:0000256" key="4">
    <source>
        <dbReference type="ARBA" id="ARBA00023128"/>
    </source>
</evidence>
<dbReference type="GO" id="GO:0016798">
    <property type="term" value="F:hydrolase activity, acting on glycosyl bonds"/>
    <property type="evidence" value="ECO:0007669"/>
    <property type="project" value="UniProtKB-KW"/>
</dbReference>
<dbReference type="PANTHER" id="PTHR42909">
    <property type="entry name" value="ZGC:136858"/>
    <property type="match status" value="1"/>
</dbReference>
<feature type="region of interest" description="Disordered" evidence="11">
    <location>
        <begin position="91"/>
        <end position="176"/>
    </location>
</feature>
<keyword evidence="10" id="KW-0862">Zinc</keyword>
<dbReference type="GO" id="GO:0005759">
    <property type="term" value="C:mitochondrial matrix"/>
    <property type="evidence" value="ECO:0007669"/>
    <property type="project" value="UniProtKB-SubCell"/>
</dbReference>
<evidence type="ECO:0000259" key="12">
    <source>
        <dbReference type="Pfam" id="PF05347"/>
    </source>
</evidence>
<dbReference type="SUPFAM" id="SSF53613">
    <property type="entry name" value="Ribokinase-like"/>
    <property type="match status" value="1"/>
</dbReference>
<feature type="binding site" evidence="10">
    <location>
        <position position="732"/>
    </location>
    <ligand>
        <name>Zn(2+)</name>
        <dbReference type="ChEBI" id="CHEBI:29105"/>
    </ligand>
</feature>
<evidence type="ECO:0000256" key="5">
    <source>
        <dbReference type="ARBA" id="ARBA00023186"/>
    </source>
</evidence>
<comment type="subcellular location">
    <subcellularLocation>
        <location evidence="1">Mitochondrion matrix</location>
    </subcellularLocation>
</comment>
<evidence type="ECO:0000256" key="6">
    <source>
        <dbReference type="ARBA" id="ARBA00023211"/>
    </source>
</evidence>
<dbReference type="GO" id="GO:0004730">
    <property type="term" value="F:pseudouridylate synthase activity"/>
    <property type="evidence" value="ECO:0007669"/>
    <property type="project" value="InterPro"/>
</dbReference>
<dbReference type="SUPFAM" id="SSF57802">
    <property type="entry name" value="Rubredoxin-like"/>
    <property type="match status" value="1"/>
</dbReference>
<dbReference type="Pfam" id="PF05347">
    <property type="entry name" value="Complex1_LYR"/>
    <property type="match status" value="1"/>
</dbReference>
<dbReference type="Gene3D" id="3.40.1190.20">
    <property type="match status" value="1"/>
</dbReference>
<dbReference type="Gene3D" id="3.40.1790.10">
    <property type="entry name" value="Indigoidine synthase domain"/>
    <property type="match status" value="1"/>
</dbReference>
<dbReference type="InterPro" id="IPR008011">
    <property type="entry name" value="Complex1_LYR_dom"/>
</dbReference>
<dbReference type="Pfam" id="PF01215">
    <property type="entry name" value="COX5B"/>
    <property type="match status" value="1"/>
</dbReference>
<proteinExistence type="inferred from homology"/>
<comment type="caution">
    <text evidence="13">The sequence shown here is derived from an EMBL/GenBank/DDBJ whole genome shotgun (WGS) entry which is preliminary data.</text>
</comment>
<dbReference type="GO" id="GO:0046872">
    <property type="term" value="F:metal ion binding"/>
    <property type="evidence" value="ECO:0007669"/>
    <property type="project" value="UniProtKB-KW"/>
</dbReference>
<dbReference type="PANTHER" id="PTHR42909:SF1">
    <property type="entry name" value="CARBOHYDRATE KINASE PFKB DOMAIN-CONTAINING PROTEIN"/>
    <property type="match status" value="1"/>
</dbReference>
<dbReference type="Proteomes" id="UP000717515">
    <property type="component" value="Unassembled WGS sequence"/>
</dbReference>
<feature type="binding site" evidence="10">
    <location>
        <position position="724"/>
    </location>
    <ligand>
        <name>Zn(2+)</name>
        <dbReference type="ChEBI" id="CHEBI:29105"/>
    </ligand>
</feature>
<keyword evidence="2 10" id="KW-0479">Metal-binding</keyword>
<dbReference type="SUPFAM" id="SSF110581">
    <property type="entry name" value="Indigoidine synthase A-like"/>
    <property type="match status" value="1"/>
</dbReference>
<evidence type="ECO:0000256" key="7">
    <source>
        <dbReference type="ARBA" id="ARBA00023239"/>
    </source>
</evidence>
<dbReference type="GO" id="GO:0006123">
    <property type="term" value="P:mitochondrial electron transport, cytochrome c to oxygen"/>
    <property type="evidence" value="ECO:0007669"/>
    <property type="project" value="InterPro"/>
</dbReference>
<dbReference type="CDD" id="cd20268">
    <property type="entry name" value="Complex1_LYR_SDHAF1_LYRM8"/>
    <property type="match status" value="1"/>
</dbReference>
<dbReference type="EMBL" id="JAIFTL010000117">
    <property type="protein sequence ID" value="KAG9323068.1"/>
    <property type="molecule type" value="Genomic_DNA"/>
</dbReference>
<keyword evidence="3" id="KW-0378">Hydrolase</keyword>
<evidence type="ECO:0000256" key="1">
    <source>
        <dbReference type="ARBA" id="ARBA00004305"/>
    </source>
</evidence>
<keyword evidence="4" id="KW-0496">Mitochondrion</keyword>
<evidence type="ECO:0000256" key="3">
    <source>
        <dbReference type="ARBA" id="ARBA00022801"/>
    </source>
</evidence>
<feature type="compositionally biased region" description="Polar residues" evidence="11">
    <location>
        <begin position="96"/>
        <end position="106"/>
    </location>
</feature>
<dbReference type="InterPro" id="IPR009057">
    <property type="entry name" value="Homeodomain-like_sf"/>
</dbReference>
<dbReference type="GO" id="GO:0005740">
    <property type="term" value="C:mitochondrial envelope"/>
    <property type="evidence" value="ECO:0007669"/>
    <property type="project" value="InterPro"/>
</dbReference>
<dbReference type="Pfam" id="PF04227">
    <property type="entry name" value="Indigoidine_A"/>
    <property type="match status" value="1"/>
</dbReference>
<gene>
    <name evidence="13" type="ORF">KVV02_004620</name>
</gene>
<evidence type="ECO:0000313" key="13">
    <source>
        <dbReference type="EMBL" id="KAG9323068.1"/>
    </source>
</evidence>
<keyword evidence="6" id="KW-0464">Manganese</keyword>
<dbReference type="PROSITE" id="PS51359">
    <property type="entry name" value="COX5B_2"/>
    <property type="match status" value="1"/>
</dbReference>
<organism evidence="13 14">
    <name type="scientific">Mortierella alpina</name>
    <name type="common">Oleaginous fungus</name>
    <name type="synonym">Mortierella renispora</name>
    <dbReference type="NCBI Taxonomy" id="64518"/>
    <lineage>
        <taxon>Eukaryota</taxon>
        <taxon>Fungi</taxon>
        <taxon>Fungi incertae sedis</taxon>
        <taxon>Mucoromycota</taxon>
        <taxon>Mortierellomycotina</taxon>
        <taxon>Mortierellomycetes</taxon>
        <taxon>Mortierellales</taxon>
        <taxon>Mortierellaceae</taxon>
        <taxon>Mortierella</taxon>
    </lineage>
</organism>
<sequence>MSTAPVRRSGLQRDILDLYRKCFRAARLKPEANRPHFHAFIRMQFRKHSEVKQRDFATIEYLLRTGKRKLEVYSAPSIEDNIPMALKRNRKGLDSAPNTASSPSHSRSLKRRKVDLSPATSPSTAQSESSATAESATDDQPTDAGSGDDNRSNAAASDADEHDPIETTTVIEERWKRNRIANPTQMARHERDFKDWRWQMRLHYNGYLETEVKDMRESREPAKRAAGRKAQFDHGPDVEVWCERAIEDKGEGELEPDEAPPLSEVEWARWLSTQGRPLVGAGMCWTVEEGNRFFHGLRRFGKHNVWAIQAHIRSRSLAEVVAMIQVMEQEVARRRYFGLDTFDLSSIPMADEADNSLLRIEEACSDKLLWREDENKKASKRVRAGVIPIVTDTARRARELFNGKAISHLQQLLRRRVRQQTKCEVQEDLFDALKGWLTAVIEELATLQHERHRVSNMLCKENPSKNLPRVTEMDVIRTLRARMLPLDFEPFFEGLAATYSGNIEPIKADIKKERKHRARYQRIREYDDLLEEKAVAVPYARFIEKYEPGYGILPKDASFVFDTTRAPPKTGFGLGERDHGGLFFMDRLPDEQYTSSGYITVSDTEDEEEEERAWSVYIQALGPDQPIWDTPEACSDEFVKFSESALLLAVGGHHEVKVKQGPGAAPGAIPTDLDQSTGLERAEILGKMQGKDIFDLAPLEVHVRGTKASPTIIRSRDPVRYVGCTGVPGETHETNWLVIDQTHDFDRCDQCGNVYKWSAYEPDENFPALDTGIVIQTTMLLLSRHSLLRTTSLGPCKSASRSLVSFKPRTLSTLTTLRLSDEVRSALDEKRPLVALESTIISHGMPYPQNYETAIEVEKIIRDNGATPATIAIMDGQINIGLSDEQINQLAKLGRDAVKTSRRDLAVVMAKKQTGATTVSATMLLAHRAGISIFATGGIGGVHRGYESIQLDGENPNYRIALDASADLTELGRTPVAVVCAGVKSILDIGKTLEFLETEGVTVATYGRTTDFPAFFTRTSGFHSMVNVESPKEAAAIIAANHAVNLQSGIVFGVPIAEADAMDERLVGEAIDLAVKESFEQNIAGKESTPFLLKRVNELTGGNSLKSNIALVKQNAGVAARIAKSLSELTPRRSYSSSARQLNKQVEQGPIMVVGGIVVDITATADSATADSMLHSSYPGATRIMAGGVGRNIAEAVAMLCPDNCVFVSAVGGHQGAGSTEDVFGSWLISQIARKGMESQAIFSIPGFSTATYTALHDASGSLLSAVADMDVFERLPIDKVRETIAKYRPRTICFDANLSVACMKGILETCRERKIITFFEPTSEAKCARALDKSMLALLNEGLLDYASPNEYELRTMAVQARQLAAAQQKGVLQVQRLALTTAAAYAAGADAIATITKDGTLDYEGLLSDAAVITQYIPTLFIKLGSKGVLVCQRTRPDNTDHLRDQDTLTWRWFQAHKVNKIKSVTGAGDSFVASIVTSLHTMGVSTSDASASMITRAAGARFWKHLDQFILDAQTAATLTLETHETVSPALAQTQQAKRLRLIKQ</sequence>
<dbReference type="InterPro" id="IPR022830">
    <property type="entry name" value="Indigdn_synthA-like"/>
</dbReference>
<dbReference type="InterPro" id="IPR045295">
    <property type="entry name" value="Complex1_LYR_SDHAF1_LYRM8"/>
</dbReference>
<evidence type="ECO:0000256" key="11">
    <source>
        <dbReference type="SAM" id="MobiDB-lite"/>
    </source>
</evidence>
<keyword evidence="7" id="KW-0456">Lyase</keyword>
<reference evidence="13" key="1">
    <citation type="submission" date="2021-07" db="EMBL/GenBank/DDBJ databases">
        <title>Draft genome of Mortierella alpina, strain LL118, isolated from an aspen leaf litter sample.</title>
        <authorList>
            <person name="Yang S."/>
            <person name="Vinatzer B.A."/>
        </authorList>
    </citation>
    <scope>NUCLEOTIDE SEQUENCE</scope>
    <source>
        <strain evidence="13">LL118</strain>
    </source>
</reference>
<feature type="binding site" evidence="10">
    <location>
        <position position="751"/>
    </location>
    <ligand>
        <name>Zn(2+)</name>
        <dbReference type="ChEBI" id="CHEBI:29105"/>
    </ligand>
</feature>
<evidence type="ECO:0000256" key="10">
    <source>
        <dbReference type="PIRSR" id="PIRSR602124-2"/>
    </source>
</evidence>
<comment type="similarity">
    <text evidence="9">Belongs to the complex I LYR family. SDHAF1 subfamily.</text>
</comment>
<dbReference type="InterPro" id="IPR036972">
    <property type="entry name" value="Cyt_c_oxidase_su5b_sf"/>
</dbReference>
<evidence type="ECO:0000256" key="9">
    <source>
        <dbReference type="ARBA" id="ARBA00025715"/>
    </source>
</evidence>
<accession>A0A9P8A1N6</accession>
<dbReference type="InterPro" id="IPR029056">
    <property type="entry name" value="Ribokinase-like"/>
</dbReference>
<feature type="binding site" evidence="10">
    <location>
        <position position="748"/>
    </location>
    <ligand>
        <name>Zn(2+)</name>
        <dbReference type="ChEBI" id="CHEBI:29105"/>
    </ligand>
</feature>
<evidence type="ECO:0000313" key="14">
    <source>
        <dbReference type="Proteomes" id="UP000717515"/>
    </source>
</evidence>
<dbReference type="InterPro" id="IPR007342">
    <property type="entry name" value="PsuG"/>
</dbReference>
<evidence type="ECO:0000256" key="8">
    <source>
        <dbReference type="ARBA" id="ARBA00023295"/>
    </source>
</evidence>
<feature type="compositionally biased region" description="Low complexity" evidence="11">
    <location>
        <begin position="117"/>
        <end position="135"/>
    </location>
</feature>
<dbReference type="GO" id="GO:0045277">
    <property type="term" value="C:respiratory chain complex IV"/>
    <property type="evidence" value="ECO:0007669"/>
    <property type="project" value="InterPro"/>
</dbReference>
<keyword evidence="8" id="KW-0326">Glycosidase</keyword>
<evidence type="ECO:0000256" key="2">
    <source>
        <dbReference type="ARBA" id="ARBA00022723"/>
    </source>
</evidence>